<accession>A0A0F7KQW7</accession>
<name>A0A0F7KQW7_9SPHN</name>
<organism evidence="1 2">
    <name type="scientific">Croceibacterium atlanticum</name>
    <dbReference type="NCBI Taxonomy" id="1267766"/>
    <lineage>
        <taxon>Bacteria</taxon>
        <taxon>Pseudomonadati</taxon>
        <taxon>Pseudomonadota</taxon>
        <taxon>Alphaproteobacteria</taxon>
        <taxon>Sphingomonadales</taxon>
        <taxon>Erythrobacteraceae</taxon>
        <taxon>Croceibacterium</taxon>
    </lineage>
</organism>
<reference evidence="1" key="1">
    <citation type="submission" date="2015-05" db="EMBL/GenBank/DDBJ databases">
        <title>The complete genome of Altererythrobacter atlanticus strain 26DY36.</title>
        <authorList>
            <person name="Wu Y.-H."/>
            <person name="Cheng H."/>
            <person name="Wu X.-W."/>
        </authorList>
    </citation>
    <scope>NUCLEOTIDE SEQUENCE [LARGE SCALE GENOMIC DNA]</scope>
    <source>
        <strain evidence="1">26DY36</strain>
    </source>
</reference>
<dbReference type="PATRIC" id="fig|1267766.3.peg.441"/>
<dbReference type="KEGG" id="aay:WYH_00437"/>
<proteinExistence type="predicted"/>
<dbReference type="AlphaFoldDB" id="A0A0F7KQW7"/>
<gene>
    <name evidence="1" type="ORF">WYH_00437</name>
</gene>
<dbReference type="Proteomes" id="UP000034392">
    <property type="component" value="Chromosome"/>
</dbReference>
<dbReference type="RefSeq" id="WP_046902521.1">
    <property type="nucleotide sequence ID" value="NZ_CP011452.2"/>
</dbReference>
<evidence type="ECO:0000313" key="1">
    <source>
        <dbReference type="EMBL" id="AKH41496.1"/>
    </source>
</evidence>
<sequence>MIIRKALVGLAAAGAVFGSTAAVAAPAVDSARSGSPVADAEGIGPFAIIVALLIAGGTIGVIASDSDEDPVSP</sequence>
<protein>
    <submittedName>
        <fullName evidence="1">Uncharacterized protein</fullName>
    </submittedName>
</protein>
<dbReference type="EMBL" id="CP011452">
    <property type="protein sequence ID" value="AKH41496.1"/>
    <property type="molecule type" value="Genomic_DNA"/>
</dbReference>
<evidence type="ECO:0000313" key="2">
    <source>
        <dbReference type="Proteomes" id="UP000034392"/>
    </source>
</evidence>
<keyword evidence="2" id="KW-1185">Reference proteome</keyword>